<evidence type="ECO:0000313" key="1">
    <source>
        <dbReference type="EMBL" id="NYD26932.1"/>
    </source>
</evidence>
<organism evidence="1 2">
    <name type="scientific">Leucobacter aridicollis</name>
    <dbReference type="NCBI Taxonomy" id="283878"/>
    <lineage>
        <taxon>Bacteria</taxon>
        <taxon>Bacillati</taxon>
        <taxon>Actinomycetota</taxon>
        <taxon>Actinomycetes</taxon>
        <taxon>Micrococcales</taxon>
        <taxon>Microbacteriaceae</taxon>
        <taxon>Leucobacter</taxon>
    </lineage>
</organism>
<evidence type="ECO:0008006" key="3">
    <source>
        <dbReference type="Google" id="ProtNLM"/>
    </source>
</evidence>
<protein>
    <recommendedName>
        <fullName evidence="3">ApeA N-terminal domain-containing protein</fullName>
    </recommendedName>
</protein>
<sequence length="421" mass="47345">MLDAPPNITFPLVVTGEIDDSPLDGAITLDEKGDYWFESETSWSGGTQPGSSAAQLKEFRGFYGSSPIYLKGPDFWKGGRQYIRVQDLRVGTSHPDESYVEVRCTYQYAKQLSSWYHRDGAQRSPRTPLKLPALESAPEMSLIFEGDSVQLTVETPAPIEHFEIQLEAFRRLLTFAAQRPVAQLSMTGRTESGAESSIFARQFMKPGNAPKRDYRDFPLRLGNENTQNAITKWWEMSDKLRPLPQTVAGIIAQPGYVESDFVFLATVLDRLGDEWADVPNLLTKEQFQAVQGALSELELPDSFQITNTVPFEPRVVAVSELLPSEVWETLRIDRGSWIKSLKRHRNLVAHSSEQRAAHRAFMTGLGLRALRDATAVIVTLLMVQHLGVEGEALEFAADRLRVTRIHRYTNEELRFTNSGLG</sequence>
<dbReference type="Proteomes" id="UP000586095">
    <property type="component" value="Unassembled WGS sequence"/>
</dbReference>
<name>A0A852RJR3_9MICO</name>
<dbReference type="EMBL" id="JACCBD010000001">
    <property type="protein sequence ID" value="NYD26932.1"/>
    <property type="molecule type" value="Genomic_DNA"/>
</dbReference>
<dbReference type="RefSeq" id="WP_185986990.1">
    <property type="nucleotide sequence ID" value="NZ_BAAALZ010000001.1"/>
</dbReference>
<accession>A0A852RJR3</accession>
<reference evidence="1 2" key="1">
    <citation type="submission" date="2020-07" db="EMBL/GenBank/DDBJ databases">
        <title>Sequencing the genomes of 1000 actinobacteria strains.</title>
        <authorList>
            <person name="Klenk H.-P."/>
        </authorList>
    </citation>
    <scope>NUCLEOTIDE SEQUENCE [LARGE SCALE GENOMIC DNA]</scope>
    <source>
        <strain evidence="1 2">DSM 17380</strain>
    </source>
</reference>
<comment type="caution">
    <text evidence="1">The sequence shown here is derived from an EMBL/GenBank/DDBJ whole genome shotgun (WGS) entry which is preliminary data.</text>
</comment>
<evidence type="ECO:0000313" key="2">
    <source>
        <dbReference type="Proteomes" id="UP000586095"/>
    </source>
</evidence>
<proteinExistence type="predicted"/>
<keyword evidence="2" id="KW-1185">Reference proteome</keyword>
<gene>
    <name evidence="1" type="ORF">BJ960_001735</name>
</gene>
<dbReference type="AlphaFoldDB" id="A0A852RJR3"/>